<dbReference type="Proteomes" id="UP000319783">
    <property type="component" value="Unassembled WGS sequence"/>
</dbReference>
<dbReference type="Pfam" id="PF05239">
    <property type="entry name" value="PRC"/>
    <property type="match status" value="1"/>
</dbReference>
<feature type="domain" description="PRC-barrel" evidence="1">
    <location>
        <begin position="145"/>
        <end position="202"/>
    </location>
</feature>
<dbReference type="GO" id="GO:0019684">
    <property type="term" value="P:photosynthesis, light reaction"/>
    <property type="evidence" value="ECO:0007669"/>
    <property type="project" value="InterPro"/>
</dbReference>
<gene>
    <name evidence="2" type="ORF">JETT_2860</name>
</gene>
<proteinExistence type="predicted"/>
<evidence type="ECO:0000313" key="3">
    <source>
        <dbReference type="Proteomes" id="UP000319783"/>
    </source>
</evidence>
<dbReference type="Gene3D" id="3.90.50.10">
    <property type="entry name" value="Photosynthetic Reaction Center, subunit H, domain 2"/>
    <property type="match status" value="2"/>
</dbReference>
<comment type="caution">
    <text evidence="2">The sequence shown here is derived from an EMBL/GenBank/DDBJ whole genome shotgun (WGS) entry which is preliminary data.</text>
</comment>
<accession>A0A533Q879</accession>
<dbReference type="InterPro" id="IPR014747">
    <property type="entry name" value="Bac_photo_RC_H_C"/>
</dbReference>
<organism evidence="2 3">
    <name type="scientific">Candidatus Jettenia ecosi</name>
    <dbReference type="NCBI Taxonomy" id="2494326"/>
    <lineage>
        <taxon>Bacteria</taxon>
        <taxon>Pseudomonadati</taxon>
        <taxon>Planctomycetota</taxon>
        <taxon>Candidatus Brocadiia</taxon>
        <taxon>Candidatus Brocadiales</taxon>
        <taxon>Candidatus Brocadiaceae</taxon>
        <taxon>Candidatus Jettenia</taxon>
    </lineage>
</organism>
<evidence type="ECO:0000313" key="2">
    <source>
        <dbReference type="EMBL" id="TLD40868.1"/>
    </source>
</evidence>
<sequence>MLISIKSLYGYRIHAVDDDIGEVYEFLFDDKSWTIRYLVVDTSSWLPGRKVLISPVVFKQPDLASEKFPVALTREEVKNSPDIAADKPVSLQHQIELYKYYGPLNRPAEGYYNVLPFPPPEKEGDPHLRSTREVSGYRTHALDGDIGHVDDFILDMEDWAIRHMVIDTGNWLPGKKVLIPPDWITRISWRNEKVYVDIPKDTIKDSPGYDPSAPVNRQYEIRLYDYYGRPKYWSGG</sequence>
<protein>
    <recommendedName>
        <fullName evidence="1">PRC-barrel domain-containing protein</fullName>
    </recommendedName>
</protein>
<dbReference type="InterPro" id="IPR011033">
    <property type="entry name" value="PRC_barrel-like_sf"/>
</dbReference>
<dbReference type="GO" id="GO:0030077">
    <property type="term" value="C:plasma membrane light-harvesting complex"/>
    <property type="evidence" value="ECO:0007669"/>
    <property type="project" value="InterPro"/>
</dbReference>
<dbReference type="EMBL" id="SULG01000074">
    <property type="protein sequence ID" value="TLD40868.1"/>
    <property type="molecule type" value="Genomic_DNA"/>
</dbReference>
<dbReference type="SUPFAM" id="SSF50346">
    <property type="entry name" value="PRC-barrel domain"/>
    <property type="match status" value="2"/>
</dbReference>
<dbReference type="InterPro" id="IPR027275">
    <property type="entry name" value="PRC-brl_dom"/>
</dbReference>
<evidence type="ECO:0000259" key="1">
    <source>
        <dbReference type="Pfam" id="PF05239"/>
    </source>
</evidence>
<reference evidence="2 3" key="1">
    <citation type="submission" date="2019-04" db="EMBL/GenBank/DDBJ databases">
        <title>Genome of a novel bacterium Candidatus Jettenia ecosi reconstructed from metagenome of an anammox bioreactor.</title>
        <authorList>
            <person name="Mardanov A.V."/>
            <person name="Beletsky A.V."/>
            <person name="Ravin N.V."/>
            <person name="Botchkova E.A."/>
            <person name="Litti Y.V."/>
            <person name="Nozhevnikova A.N."/>
        </authorList>
    </citation>
    <scope>NUCLEOTIDE SEQUENCE [LARGE SCALE GENOMIC DNA]</scope>
    <source>
        <strain evidence="2">J2</strain>
    </source>
</reference>
<dbReference type="AlphaFoldDB" id="A0A533Q879"/>
<name>A0A533Q879_9BACT</name>